<dbReference type="EC" id="1.8.5.3" evidence="8"/>
<evidence type="ECO:0000256" key="2">
    <source>
        <dbReference type="ARBA" id="ARBA00010312"/>
    </source>
</evidence>
<dbReference type="Gene3D" id="2.40.40.20">
    <property type="match status" value="1"/>
</dbReference>
<sequence length="616" mass="68570">MVRRLLNLTGGYLESYHSVSMGNTAAATPYTYGTAASGSSLDTLLDTKLVILWGHNPTETIFGHSNYFFQKMKQNGTRFIVVDPRYSDTVSSLADRWIPLLPATDNALMDAMMYVIVTENLHDRDFIQRYTLGFDEASMPEGVPANESLMAYLSGAKDGVAKTPEWAEKITHVPAQTIRQLARDYANTKPAALIQGWGPQRHNCGERTARGSTLLATLTGNVGVKGGWAAGYGGCANRKFAVGPEMPDNPVKAKISVMNWVQAADDASQVTADVGLKEADKLDSNIRILFSLAGNYLANQNPDLHQATRMLEDESKIEFIVASDLFMTPSARYADLLLPETSFMERWNIGETWGTASYLILSEKLIEPEFERRSDYDWLREVAAKLGIEPAFSEGRDEKAWIEHIWEQTRLAMPEENLPDFTTLQKTRQHLFKSAPYVAFEDNIRDPQNHPFPTPSGKIEIFSKRLYDMHHPEIPALSHYVPAHEGPEDELAKTFPLQLITWKGKNRANSTQYANPWLIEAQQQKLWINPQDAQKRGIAQGDTVRIHNARGICEIPAEVTPRIIPGVVAMQAGAWWQPDEQGIDKGGCANVLSSARITALAKGNSHQTMLVEVAKA</sequence>
<dbReference type="InterPro" id="IPR009010">
    <property type="entry name" value="Asp_de-COase-like_dom_sf"/>
</dbReference>
<dbReference type="GO" id="GO:0051539">
    <property type="term" value="F:4 iron, 4 sulfur cluster binding"/>
    <property type="evidence" value="ECO:0007669"/>
    <property type="project" value="InterPro"/>
</dbReference>
<dbReference type="GO" id="GO:0009055">
    <property type="term" value="F:electron transfer activity"/>
    <property type="evidence" value="ECO:0007669"/>
    <property type="project" value="TreeGrafter"/>
</dbReference>
<dbReference type="InterPro" id="IPR006657">
    <property type="entry name" value="MoPterin_dinucl-bd_dom"/>
</dbReference>
<dbReference type="GO" id="GO:0030151">
    <property type="term" value="F:molybdenum ion binding"/>
    <property type="evidence" value="ECO:0007669"/>
    <property type="project" value="InterPro"/>
</dbReference>
<feature type="domain" description="Molybdopterin oxidoreductase" evidence="6">
    <location>
        <begin position="1"/>
        <end position="384"/>
    </location>
</feature>
<keyword evidence="5 8" id="KW-0560">Oxidoreductase</keyword>
<dbReference type="SUPFAM" id="SSF53706">
    <property type="entry name" value="Formate dehydrogenase/DMSO reductase, domains 1-3"/>
    <property type="match status" value="1"/>
</dbReference>
<evidence type="ECO:0000259" key="7">
    <source>
        <dbReference type="Pfam" id="PF01568"/>
    </source>
</evidence>
<dbReference type="AlphaFoldDB" id="A0A6N3AGZ1"/>
<dbReference type="EMBL" id="CACRUS010000003">
    <property type="protein sequence ID" value="VYT88810.1"/>
    <property type="molecule type" value="Genomic_DNA"/>
</dbReference>
<dbReference type="NCBIfam" id="TIGR02166">
    <property type="entry name" value="dmsA_ynfE"/>
    <property type="match status" value="1"/>
</dbReference>
<dbReference type="GO" id="GO:0009389">
    <property type="term" value="F:dimethyl sulfoxide reductase activity"/>
    <property type="evidence" value="ECO:0007669"/>
    <property type="project" value="InterPro"/>
</dbReference>
<gene>
    <name evidence="8" type="primary">dmsA_2</name>
    <name evidence="8" type="ORF">PALFYP105_02754</name>
</gene>
<comment type="similarity">
    <text evidence="2">Belongs to the prokaryotic molybdopterin-containing oxidoreductase family.</text>
</comment>
<keyword evidence="3" id="KW-0500">Molybdenum</keyword>
<feature type="domain" description="Molybdopterin dinucleotide-binding" evidence="7">
    <location>
        <begin position="497"/>
        <end position="608"/>
    </location>
</feature>
<accession>A0A6N3AGZ1</accession>
<dbReference type="InterPro" id="IPR050612">
    <property type="entry name" value="Prok_Mopterin_Oxidored"/>
</dbReference>
<dbReference type="GO" id="GO:0043546">
    <property type="term" value="F:molybdopterin cofactor binding"/>
    <property type="evidence" value="ECO:0007669"/>
    <property type="project" value="InterPro"/>
</dbReference>
<dbReference type="PANTHER" id="PTHR43742">
    <property type="entry name" value="TRIMETHYLAMINE-N-OXIDE REDUCTASE"/>
    <property type="match status" value="1"/>
</dbReference>
<dbReference type="GO" id="GO:0009061">
    <property type="term" value="P:anaerobic respiration"/>
    <property type="evidence" value="ECO:0007669"/>
    <property type="project" value="TreeGrafter"/>
</dbReference>
<evidence type="ECO:0000313" key="8">
    <source>
        <dbReference type="EMBL" id="VYT88810.1"/>
    </source>
</evidence>
<evidence type="ECO:0000256" key="4">
    <source>
        <dbReference type="ARBA" id="ARBA00022723"/>
    </source>
</evidence>
<dbReference type="GO" id="GO:0030288">
    <property type="term" value="C:outer membrane-bounded periplasmic space"/>
    <property type="evidence" value="ECO:0007669"/>
    <property type="project" value="TreeGrafter"/>
</dbReference>
<dbReference type="InterPro" id="IPR006655">
    <property type="entry name" value="Mopterin_OxRdtase_prok_CS"/>
</dbReference>
<dbReference type="PROSITE" id="PS00490">
    <property type="entry name" value="MOLYBDOPTERIN_PROK_2"/>
    <property type="match status" value="1"/>
</dbReference>
<dbReference type="Gene3D" id="3.40.228.10">
    <property type="entry name" value="Dimethylsulfoxide Reductase, domain 2"/>
    <property type="match status" value="1"/>
</dbReference>
<dbReference type="Gene3D" id="3.40.50.740">
    <property type="match status" value="1"/>
</dbReference>
<proteinExistence type="inferred from homology"/>
<organism evidence="8">
    <name type="scientific">Enterobacter agglomerans</name>
    <name type="common">Erwinia herbicola</name>
    <name type="synonym">Pantoea agglomerans</name>
    <dbReference type="NCBI Taxonomy" id="549"/>
    <lineage>
        <taxon>Bacteria</taxon>
        <taxon>Pseudomonadati</taxon>
        <taxon>Pseudomonadota</taxon>
        <taxon>Gammaproteobacteria</taxon>
        <taxon>Enterobacterales</taxon>
        <taxon>Erwiniaceae</taxon>
        <taxon>Pantoea</taxon>
        <taxon>Pantoea agglomerans group</taxon>
    </lineage>
</organism>
<dbReference type="PROSITE" id="PS00932">
    <property type="entry name" value="MOLYBDOPTERIN_PROK_3"/>
    <property type="match status" value="1"/>
</dbReference>
<protein>
    <submittedName>
        <fullName evidence="8">Dimethyl sulfoxide reductase DmsA</fullName>
        <ecNumber evidence="8">1.8.5.3</ecNumber>
    </submittedName>
</protein>
<dbReference type="CDD" id="cd02794">
    <property type="entry name" value="MopB_CT_DmsA-EC"/>
    <property type="match status" value="1"/>
</dbReference>
<reference evidence="8" key="1">
    <citation type="submission" date="2019-11" db="EMBL/GenBank/DDBJ databases">
        <authorList>
            <person name="Feng L."/>
        </authorList>
    </citation>
    <scope>NUCLEOTIDE SEQUENCE</scope>
    <source>
        <strain evidence="8">PagglomeransLFYP105</strain>
    </source>
</reference>
<dbReference type="PANTHER" id="PTHR43742:SF3">
    <property type="entry name" value="DIMETHYL SULFOXIDE REDUCTASE DMSA"/>
    <property type="match status" value="1"/>
</dbReference>
<dbReference type="SUPFAM" id="SSF50692">
    <property type="entry name" value="ADC-like"/>
    <property type="match status" value="1"/>
</dbReference>
<comment type="cofactor">
    <cofactor evidence="1">
        <name>Mo-bis(molybdopterin guanine dinucleotide)</name>
        <dbReference type="ChEBI" id="CHEBI:60539"/>
    </cofactor>
</comment>
<dbReference type="Pfam" id="PF01568">
    <property type="entry name" value="Molydop_binding"/>
    <property type="match status" value="1"/>
</dbReference>
<evidence type="ECO:0000259" key="6">
    <source>
        <dbReference type="Pfam" id="PF00384"/>
    </source>
</evidence>
<dbReference type="InterPro" id="IPR011888">
    <property type="entry name" value="Anaer_DMSO_reductase"/>
</dbReference>
<name>A0A6N3AGZ1_ENTAG</name>
<dbReference type="InterPro" id="IPR006656">
    <property type="entry name" value="Mopterin_OxRdtase"/>
</dbReference>
<dbReference type="FunFam" id="3.40.228.10:FF:000004">
    <property type="entry name" value="Dimethyl sulfoxide reductase subunit A"/>
    <property type="match status" value="1"/>
</dbReference>
<evidence type="ECO:0000256" key="1">
    <source>
        <dbReference type="ARBA" id="ARBA00001942"/>
    </source>
</evidence>
<evidence type="ECO:0000256" key="3">
    <source>
        <dbReference type="ARBA" id="ARBA00022505"/>
    </source>
</evidence>
<evidence type="ECO:0000256" key="5">
    <source>
        <dbReference type="ARBA" id="ARBA00023002"/>
    </source>
</evidence>
<dbReference type="Pfam" id="PF00384">
    <property type="entry name" value="Molybdopterin"/>
    <property type="match status" value="1"/>
</dbReference>
<keyword evidence="4" id="KW-0479">Metal-binding</keyword>